<protein>
    <submittedName>
        <fullName evidence="1">Uncharacterized protein</fullName>
    </submittedName>
</protein>
<dbReference type="AlphaFoldDB" id="A0A6C0B1Z5"/>
<proteinExistence type="predicted"/>
<accession>A0A6C0B1Z5</accession>
<evidence type="ECO:0000313" key="1">
    <source>
        <dbReference type="EMBL" id="QHS86072.1"/>
    </source>
</evidence>
<organism evidence="1">
    <name type="scientific">viral metagenome</name>
    <dbReference type="NCBI Taxonomy" id="1070528"/>
    <lineage>
        <taxon>unclassified sequences</taxon>
        <taxon>metagenomes</taxon>
        <taxon>organismal metagenomes</taxon>
    </lineage>
</organism>
<name>A0A6C0B1Z5_9ZZZZ</name>
<sequence length="135" mass="15782">MTTLSAIQIQAMVRDMDESFRKYRNIKESNPTLWAEKMKTDNKKLFDDFPTVFNMHMNGKLDHTFFDMLQLKRKIEKGEMTEDEASIIVGQKLFNKYVDPVIKNQPAPPTLSYEEYYKQNVASSSQNVQRSDSSE</sequence>
<dbReference type="EMBL" id="MN739050">
    <property type="protein sequence ID" value="QHS86072.1"/>
    <property type="molecule type" value="Genomic_DNA"/>
</dbReference>
<reference evidence="1" key="1">
    <citation type="journal article" date="2020" name="Nature">
        <title>Giant virus diversity and host interactions through global metagenomics.</title>
        <authorList>
            <person name="Schulz F."/>
            <person name="Roux S."/>
            <person name="Paez-Espino D."/>
            <person name="Jungbluth S."/>
            <person name="Walsh D.A."/>
            <person name="Denef V.J."/>
            <person name="McMahon K.D."/>
            <person name="Konstantinidis K.T."/>
            <person name="Eloe-Fadrosh E.A."/>
            <person name="Kyrpides N.C."/>
            <person name="Woyke T."/>
        </authorList>
    </citation>
    <scope>NUCLEOTIDE SEQUENCE</scope>
    <source>
        <strain evidence="1">GVMAG-M-3300009185-7</strain>
    </source>
</reference>